<comment type="caution">
    <text evidence="8">The sequence shown here is derived from an EMBL/GenBank/DDBJ whole genome shotgun (WGS) entry which is preliminary data.</text>
</comment>
<evidence type="ECO:0000256" key="4">
    <source>
        <dbReference type="ARBA" id="ARBA00022989"/>
    </source>
</evidence>
<dbReference type="Proteomes" id="UP000295328">
    <property type="component" value="Unassembled WGS sequence"/>
</dbReference>
<evidence type="ECO:0000256" key="2">
    <source>
        <dbReference type="ARBA" id="ARBA00022475"/>
    </source>
</evidence>
<sequence>MLHDLLSPDYLQQWVQHHPILGIFIGFLLPFIEAFLPVLPIIAFAVVNVNAFGLLPGFFITWSGAVAGAYSVFLLIRRFGQHRFVERLNKHPYVKKMMWRINEQGVLPLFILLCFPFTPSSLINIVGALSNIRQHRYLAAVMAGKAVMLLLLSYIGADLKSFITQPVKTVIVICLLLLLWLIGKKVEDYYERKGK</sequence>
<keyword evidence="4 6" id="KW-1133">Transmembrane helix</keyword>
<comment type="subcellular location">
    <subcellularLocation>
        <location evidence="1 6">Cell membrane</location>
        <topology evidence="1 6">Multi-pass membrane protein</topology>
    </subcellularLocation>
</comment>
<dbReference type="InterPro" id="IPR032816">
    <property type="entry name" value="VTT_dom"/>
</dbReference>
<feature type="domain" description="VTT" evidence="7">
    <location>
        <begin position="40"/>
        <end position="157"/>
    </location>
</feature>
<evidence type="ECO:0000256" key="3">
    <source>
        <dbReference type="ARBA" id="ARBA00022692"/>
    </source>
</evidence>
<evidence type="ECO:0000256" key="1">
    <source>
        <dbReference type="ARBA" id="ARBA00004651"/>
    </source>
</evidence>
<reference evidence="8 9" key="1">
    <citation type="submission" date="2019-01" db="EMBL/GenBank/DDBJ databases">
        <title>Draft genome sequences of the type strains of six Macrococcus species.</title>
        <authorList>
            <person name="Mazhar S."/>
            <person name="Altermann E."/>
            <person name="Hill C."/>
            <person name="Mcauliffe O."/>
        </authorList>
    </citation>
    <scope>NUCLEOTIDE SEQUENCE [LARGE SCALE GENOMIC DNA]</scope>
    <source>
        <strain evidence="8 9">CCM4809</strain>
    </source>
</reference>
<proteinExistence type="inferred from homology"/>
<organism evidence="8 9">
    <name type="scientific">Macrococcus hajekii</name>
    <dbReference type="NCBI Taxonomy" id="198482"/>
    <lineage>
        <taxon>Bacteria</taxon>
        <taxon>Bacillati</taxon>
        <taxon>Bacillota</taxon>
        <taxon>Bacilli</taxon>
        <taxon>Bacillales</taxon>
        <taxon>Staphylococcaceae</taxon>
        <taxon>Macrococcus</taxon>
    </lineage>
</organism>
<evidence type="ECO:0000259" key="7">
    <source>
        <dbReference type="Pfam" id="PF09335"/>
    </source>
</evidence>
<evidence type="ECO:0000256" key="5">
    <source>
        <dbReference type="ARBA" id="ARBA00023136"/>
    </source>
</evidence>
<keyword evidence="3 6" id="KW-0812">Transmembrane</keyword>
<evidence type="ECO:0000256" key="6">
    <source>
        <dbReference type="RuleBase" id="RU366058"/>
    </source>
</evidence>
<dbReference type="OrthoDB" id="1651121at2"/>
<keyword evidence="2 6" id="KW-1003">Cell membrane</keyword>
<gene>
    <name evidence="8" type="ORF">ERX37_05080</name>
</gene>
<keyword evidence="9" id="KW-1185">Reference proteome</keyword>
<keyword evidence="5 6" id="KW-0472">Membrane</keyword>
<dbReference type="AlphaFoldDB" id="A0A4R6BNV3"/>
<dbReference type="InterPro" id="IPR015414">
    <property type="entry name" value="TMEM64"/>
</dbReference>
<feature type="transmembrane region" description="Helical" evidence="6">
    <location>
        <begin position="163"/>
        <end position="183"/>
    </location>
</feature>
<evidence type="ECO:0000313" key="8">
    <source>
        <dbReference type="EMBL" id="TDM03458.1"/>
    </source>
</evidence>
<feature type="transmembrane region" description="Helical" evidence="6">
    <location>
        <begin position="105"/>
        <end position="125"/>
    </location>
</feature>
<protein>
    <recommendedName>
        <fullName evidence="6">TVP38/TMEM64 family membrane protein</fullName>
    </recommendedName>
</protein>
<dbReference type="RefSeq" id="WP_133429554.1">
    <property type="nucleotide sequence ID" value="NZ_BMCC01000001.1"/>
</dbReference>
<dbReference type="PANTHER" id="PTHR12677:SF55">
    <property type="entry name" value="UNDECAPRENYL PHOSPHATE TRANSPORTER SAOUHSC_00901-RELATED"/>
    <property type="match status" value="1"/>
</dbReference>
<accession>A0A4R6BNV3</accession>
<name>A0A4R6BNV3_9STAP</name>
<feature type="transmembrane region" description="Helical" evidence="6">
    <location>
        <begin position="137"/>
        <end position="157"/>
    </location>
</feature>
<feature type="transmembrane region" description="Helical" evidence="6">
    <location>
        <begin position="54"/>
        <end position="76"/>
    </location>
</feature>
<dbReference type="EMBL" id="SCWE01000001">
    <property type="protein sequence ID" value="TDM03458.1"/>
    <property type="molecule type" value="Genomic_DNA"/>
</dbReference>
<evidence type="ECO:0000313" key="9">
    <source>
        <dbReference type="Proteomes" id="UP000295328"/>
    </source>
</evidence>
<dbReference type="PANTHER" id="PTHR12677">
    <property type="entry name" value="GOLGI APPARATUS MEMBRANE PROTEIN TVP38-RELATED"/>
    <property type="match status" value="1"/>
</dbReference>
<feature type="transmembrane region" description="Helical" evidence="6">
    <location>
        <begin position="20"/>
        <end position="47"/>
    </location>
</feature>
<comment type="similarity">
    <text evidence="6">Belongs to the TVP38/TMEM64 family.</text>
</comment>
<dbReference type="Pfam" id="PF09335">
    <property type="entry name" value="VTT_dom"/>
    <property type="match status" value="1"/>
</dbReference>
<dbReference type="GO" id="GO:0005886">
    <property type="term" value="C:plasma membrane"/>
    <property type="evidence" value="ECO:0007669"/>
    <property type="project" value="UniProtKB-SubCell"/>
</dbReference>